<dbReference type="AlphaFoldDB" id="A0A381WJQ2"/>
<sequence length="165" mass="17904">MEFDPKHTQGTMTGRMENEMLSRQTADLIPCSSKFRAALFVTVVGLVFSVSSSLRADQEQDTELLERGRIIYSEQCASCHGQEGKGDGSAARFLDPKPRDFTAAEWKYAGGGTVDEITGVIIEGIDDSAMTPFSEVLSEEQSKAVAAYVVNVLVAGGYISRKPSR</sequence>
<dbReference type="EMBL" id="UINC01011878">
    <property type="protein sequence ID" value="SVA52153.1"/>
    <property type="molecule type" value="Genomic_DNA"/>
</dbReference>
<dbReference type="GO" id="GO:0005506">
    <property type="term" value="F:iron ion binding"/>
    <property type="evidence" value="ECO:0007669"/>
    <property type="project" value="InterPro"/>
</dbReference>
<keyword evidence="1" id="KW-0813">Transport</keyword>
<keyword evidence="2" id="KW-0349">Heme</keyword>
<keyword evidence="5" id="KW-0408">Iron</keyword>
<proteinExistence type="predicted"/>
<dbReference type="Pfam" id="PF13442">
    <property type="entry name" value="Cytochrome_CBB3"/>
    <property type="match status" value="1"/>
</dbReference>
<accession>A0A381WJQ2</accession>
<evidence type="ECO:0000256" key="3">
    <source>
        <dbReference type="ARBA" id="ARBA00022723"/>
    </source>
</evidence>
<dbReference type="PRINTS" id="PR00605">
    <property type="entry name" value="CYTCHROMECIC"/>
</dbReference>
<evidence type="ECO:0000256" key="5">
    <source>
        <dbReference type="ARBA" id="ARBA00023004"/>
    </source>
</evidence>
<dbReference type="Gene3D" id="1.10.760.10">
    <property type="entry name" value="Cytochrome c-like domain"/>
    <property type="match status" value="1"/>
</dbReference>
<name>A0A381WJQ2_9ZZZZ</name>
<dbReference type="GO" id="GO:0009055">
    <property type="term" value="F:electron transfer activity"/>
    <property type="evidence" value="ECO:0007669"/>
    <property type="project" value="InterPro"/>
</dbReference>
<dbReference type="PROSITE" id="PS51007">
    <property type="entry name" value="CYTC"/>
    <property type="match status" value="1"/>
</dbReference>
<dbReference type="SUPFAM" id="SSF46626">
    <property type="entry name" value="Cytochrome c"/>
    <property type="match status" value="1"/>
</dbReference>
<keyword evidence="4" id="KW-0249">Electron transport</keyword>
<dbReference type="GO" id="GO:0020037">
    <property type="term" value="F:heme binding"/>
    <property type="evidence" value="ECO:0007669"/>
    <property type="project" value="InterPro"/>
</dbReference>
<reference evidence="7" key="1">
    <citation type="submission" date="2018-05" db="EMBL/GenBank/DDBJ databases">
        <authorList>
            <person name="Lanie J.A."/>
            <person name="Ng W.-L."/>
            <person name="Kazmierczak K.M."/>
            <person name="Andrzejewski T.M."/>
            <person name="Davidsen T.M."/>
            <person name="Wayne K.J."/>
            <person name="Tettelin H."/>
            <person name="Glass J.I."/>
            <person name="Rusch D."/>
            <person name="Podicherti R."/>
            <person name="Tsui H.-C.T."/>
            <person name="Winkler M.E."/>
        </authorList>
    </citation>
    <scope>NUCLEOTIDE SEQUENCE</scope>
</reference>
<dbReference type="InterPro" id="IPR036909">
    <property type="entry name" value="Cyt_c-like_dom_sf"/>
</dbReference>
<dbReference type="InterPro" id="IPR008168">
    <property type="entry name" value="Cyt_C_IC"/>
</dbReference>
<keyword evidence="3" id="KW-0479">Metal-binding</keyword>
<organism evidence="7">
    <name type="scientific">marine metagenome</name>
    <dbReference type="NCBI Taxonomy" id="408172"/>
    <lineage>
        <taxon>unclassified sequences</taxon>
        <taxon>metagenomes</taxon>
        <taxon>ecological metagenomes</taxon>
    </lineage>
</organism>
<gene>
    <name evidence="7" type="ORF">METZ01_LOCUS105007</name>
</gene>
<protein>
    <recommendedName>
        <fullName evidence="6">Cytochrome c domain-containing protein</fullName>
    </recommendedName>
</protein>
<evidence type="ECO:0000259" key="6">
    <source>
        <dbReference type="PROSITE" id="PS51007"/>
    </source>
</evidence>
<evidence type="ECO:0000256" key="2">
    <source>
        <dbReference type="ARBA" id="ARBA00022617"/>
    </source>
</evidence>
<dbReference type="InterPro" id="IPR009056">
    <property type="entry name" value="Cyt_c-like_dom"/>
</dbReference>
<evidence type="ECO:0000313" key="7">
    <source>
        <dbReference type="EMBL" id="SVA52153.1"/>
    </source>
</evidence>
<feature type="domain" description="Cytochrome c" evidence="6">
    <location>
        <begin position="63"/>
        <end position="153"/>
    </location>
</feature>
<evidence type="ECO:0000256" key="4">
    <source>
        <dbReference type="ARBA" id="ARBA00022982"/>
    </source>
</evidence>
<evidence type="ECO:0000256" key="1">
    <source>
        <dbReference type="ARBA" id="ARBA00022448"/>
    </source>
</evidence>